<dbReference type="Gene3D" id="1.10.600.10">
    <property type="entry name" value="Farnesyl Diphosphate Synthase"/>
    <property type="match status" value="1"/>
</dbReference>
<evidence type="ECO:0000256" key="8">
    <source>
        <dbReference type="ARBA" id="ARBA00022955"/>
    </source>
</evidence>
<dbReference type="InterPro" id="IPR019845">
    <property type="entry name" value="Squalene/phytoene_synthase_CS"/>
</dbReference>
<dbReference type="PROSITE" id="PS01045">
    <property type="entry name" value="SQUALEN_PHYTOEN_SYN_2"/>
    <property type="match status" value="1"/>
</dbReference>
<dbReference type="SFLD" id="SFLDS00005">
    <property type="entry name" value="Isoprenoid_Synthase_Type_I"/>
    <property type="match status" value="1"/>
</dbReference>
<comment type="catalytic activity">
    <reaction evidence="15">
        <text>2 (2E,6E)-farnesyl diphosphate + NADPH + H(+) = squalene + 2 diphosphate + NADP(+)</text>
        <dbReference type="Rhea" id="RHEA:32295"/>
        <dbReference type="ChEBI" id="CHEBI:15378"/>
        <dbReference type="ChEBI" id="CHEBI:15440"/>
        <dbReference type="ChEBI" id="CHEBI:33019"/>
        <dbReference type="ChEBI" id="CHEBI:57783"/>
        <dbReference type="ChEBI" id="CHEBI:58349"/>
        <dbReference type="ChEBI" id="CHEBI:175763"/>
        <dbReference type="EC" id="2.5.1.21"/>
    </reaction>
</comment>
<evidence type="ECO:0000313" key="16">
    <source>
        <dbReference type="EMBL" id="KKA29826.1"/>
    </source>
</evidence>
<dbReference type="SFLD" id="SFLDG01018">
    <property type="entry name" value="Squalene/Phytoene_Synthase_Lik"/>
    <property type="match status" value="1"/>
</dbReference>
<dbReference type="Proteomes" id="UP000033483">
    <property type="component" value="Unassembled WGS sequence"/>
</dbReference>
<evidence type="ECO:0000256" key="14">
    <source>
        <dbReference type="ARBA" id="ARBA00023221"/>
    </source>
</evidence>
<evidence type="ECO:0000256" key="7">
    <source>
        <dbReference type="ARBA" id="ARBA00022692"/>
    </source>
</evidence>
<reference evidence="16 17" key="1">
    <citation type="submission" date="2015-03" db="EMBL/GenBank/DDBJ databases">
        <authorList>
            <person name="Radwan O."/>
            <person name="Al-Naeli F.A."/>
            <person name="Rendon G.A."/>
            <person name="Fields C."/>
        </authorList>
    </citation>
    <scope>NUCLEOTIDE SEQUENCE [LARGE SCALE GENOMIC DNA]</scope>
    <source>
        <strain evidence="16">CR-DP1</strain>
    </source>
</reference>
<dbReference type="FunFam" id="1.10.600.10:FF:000003">
    <property type="entry name" value="Farnesyl-diphosphate farnesyltransferase 1"/>
    <property type="match status" value="1"/>
</dbReference>
<dbReference type="PROSITE" id="PS01044">
    <property type="entry name" value="SQUALEN_PHYTOEN_SYN_1"/>
    <property type="match status" value="1"/>
</dbReference>
<dbReference type="PANTHER" id="PTHR11626">
    <property type="entry name" value="FARNESYL-DIPHOSPHATE FARNESYLTRANSFERASE"/>
    <property type="match status" value="1"/>
</dbReference>
<sequence>MGALYYLMHPDQLRSIIQWKMWHEPVHKRDATKESPTLQNCFKFLNLTSRSFSAVIQELHPELLVPIALFYLILRGLDTIEDDMTISLEKKEPILRDFWKIIEQEGWTFTENGPDEKDRELLVHFDDVIHEYKLIKPEYRAVIADITKTMGNGMADYALNAEHNTNGIMTIPEYEKYCHYVAGLVGEGLTRLFVAAKLADARLMDMPRLTESMGQFLQKTNIIRDVREDFEDKRRFWPKEVWSKHFDKWEDIFKPENSEKAMWVSSELVLNALDNLEDCLGYMLAVKDQSVFNFVGIPQIMAIATLELVFRNPDIFQRNVKITKGDACQLMIESTQDMQILFEAFRRYARRIHQKNDPRDPSFVKISTACARIEQVVETTFPSQRPSNAKHGNKALTLETREGFILAASIIGITMTLTLLMVGAAFGLNIFFSKYYPESVGPLPGVVSKVTSAVTGAVKDEL</sequence>
<dbReference type="GO" id="GO:0055056">
    <property type="term" value="F:D-glucose transmembrane transporter activity"/>
    <property type="evidence" value="ECO:0007669"/>
    <property type="project" value="UniProtKB-UniRule"/>
</dbReference>
<organism evidence="16 17">
    <name type="scientific">Thielaviopsis punctulata</name>
    <dbReference type="NCBI Taxonomy" id="72032"/>
    <lineage>
        <taxon>Eukaryota</taxon>
        <taxon>Fungi</taxon>
        <taxon>Dikarya</taxon>
        <taxon>Ascomycota</taxon>
        <taxon>Pezizomycotina</taxon>
        <taxon>Sordariomycetes</taxon>
        <taxon>Hypocreomycetidae</taxon>
        <taxon>Microascales</taxon>
        <taxon>Ceratocystidaceae</taxon>
        <taxon>Thielaviopsis</taxon>
    </lineage>
</organism>
<keyword evidence="14" id="KW-0753">Steroid metabolism</keyword>
<dbReference type="PANTHER" id="PTHR11626:SF2">
    <property type="entry name" value="SQUALENE SYNTHASE"/>
    <property type="match status" value="1"/>
</dbReference>
<feature type="transmembrane region" description="Helical" evidence="15">
    <location>
        <begin position="404"/>
        <end position="432"/>
    </location>
</feature>
<evidence type="ECO:0000256" key="2">
    <source>
        <dbReference type="ARBA" id="ARBA00004370"/>
    </source>
</evidence>
<comment type="caution">
    <text evidence="16">The sequence shown here is derived from an EMBL/GenBank/DDBJ whole genome shotgun (WGS) entry which is preliminary data.</text>
</comment>
<keyword evidence="11" id="KW-0443">Lipid metabolism</keyword>
<evidence type="ECO:0000256" key="11">
    <source>
        <dbReference type="ARBA" id="ARBA00023098"/>
    </source>
</evidence>
<dbReference type="GO" id="GO:0045338">
    <property type="term" value="P:farnesyl diphosphate metabolic process"/>
    <property type="evidence" value="ECO:0007669"/>
    <property type="project" value="InterPro"/>
</dbReference>
<dbReference type="EC" id="2.5.1.21" evidence="4 15"/>
<keyword evidence="9 15" id="KW-1133">Transmembrane helix</keyword>
<evidence type="ECO:0000256" key="4">
    <source>
        <dbReference type="ARBA" id="ARBA00012373"/>
    </source>
</evidence>
<evidence type="ECO:0000256" key="10">
    <source>
        <dbReference type="ARBA" id="ARBA00023011"/>
    </source>
</evidence>
<evidence type="ECO:0000256" key="12">
    <source>
        <dbReference type="ARBA" id="ARBA00023136"/>
    </source>
</evidence>
<keyword evidence="12 15" id="KW-0472">Membrane</keyword>
<evidence type="ECO:0000256" key="15">
    <source>
        <dbReference type="RuleBase" id="RU368088"/>
    </source>
</evidence>
<evidence type="ECO:0000256" key="5">
    <source>
        <dbReference type="ARBA" id="ARBA00022516"/>
    </source>
</evidence>
<comment type="subcellular location">
    <subcellularLocation>
        <location evidence="2">Membrane</location>
    </subcellularLocation>
</comment>
<keyword evidence="6 15" id="KW-0808">Transferase</keyword>
<dbReference type="GO" id="GO:0006696">
    <property type="term" value="P:ergosterol biosynthetic process"/>
    <property type="evidence" value="ECO:0007669"/>
    <property type="project" value="TreeGrafter"/>
</dbReference>
<accession>A0A0F4ZI83</accession>
<evidence type="ECO:0000256" key="13">
    <source>
        <dbReference type="ARBA" id="ARBA00023166"/>
    </source>
</evidence>
<dbReference type="GO" id="GO:0051996">
    <property type="term" value="F:squalene synthase [NAD(P)H] activity"/>
    <property type="evidence" value="ECO:0007669"/>
    <property type="project" value="UniProtKB-UniRule"/>
</dbReference>
<comment type="cofactor">
    <cofactor evidence="1 15">
        <name>Mg(2+)</name>
        <dbReference type="ChEBI" id="CHEBI:18420"/>
    </cofactor>
</comment>
<name>A0A0F4ZI83_9PEZI</name>
<dbReference type="InterPro" id="IPR008949">
    <property type="entry name" value="Isoprenoid_synthase_dom_sf"/>
</dbReference>
<comment type="pathway">
    <text evidence="15">Terpene metabolism; lanosterol biosynthesis; lanosterol from farnesyl diphosphate: step 1/3.</text>
</comment>
<dbReference type="GO" id="GO:1902767">
    <property type="term" value="P:isoprenoid biosynthetic process via mevalonate"/>
    <property type="evidence" value="ECO:0007669"/>
    <property type="project" value="EnsemblFungi"/>
</dbReference>
<keyword evidence="13" id="KW-1207">Sterol metabolism</keyword>
<comment type="similarity">
    <text evidence="3 15">Belongs to the phytoene/squalene synthase family.</text>
</comment>
<evidence type="ECO:0000256" key="1">
    <source>
        <dbReference type="ARBA" id="ARBA00001946"/>
    </source>
</evidence>
<dbReference type="InterPro" id="IPR044844">
    <property type="entry name" value="Trans_IPPS_euk-type"/>
</dbReference>
<evidence type="ECO:0000256" key="9">
    <source>
        <dbReference type="ARBA" id="ARBA00022989"/>
    </source>
</evidence>
<evidence type="ECO:0000256" key="6">
    <source>
        <dbReference type="ARBA" id="ARBA00022679"/>
    </source>
</evidence>
<protein>
    <recommendedName>
        <fullName evidence="4 15">Squalene synthase</fullName>
        <shortName evidence="15">SQS</shortName>
        <shortName evidence="15">SS</shortName>
        <ecNumber evidence="4 15">2.5.1.21</ecNumber>
    </recommendedName>
</protein>
<dbReference type="InterPro" id="IPR006449">
    <property type="entry name" value="Squal_synth-like"/>
</dbReference>
<keyword evidence="17" id="KW-1185">Reference proteome</keyword>
<dbReference type="GO" id="GO:0005789">
    <property type="term" value="C:endoplasmic reticulum membrane"/>
    <property type="evidence" value="ECO:0007669"/>
    <property type="project" value="EnsemblFungi"/>
</dbReference>
<comment type="catalytic activity">
    <reaction evidence="15">
        <text>2 (2E,6E)-farnesyl diphosphate + NADH + H(+) = squalene + 2 diphosphate + NAD(+)</text>
        <dbReference type="Rhea" id="RHEA:32299"/>
        <dbReference type="ChEBI" id="CHEBI:15378"/>
        <dbReference type="ChEBI" id="CHEBI:15440"/>
        <dbReference type="ChEBI" id="CHEBI:33019"/>
        <dbReference type="ChEBI" id="CHEBI:57540"/>
        <dbReference type="ChEBI" id="CHEBI:57945"/>
        <dbReference type="ChEBI" id="CHEBI:175763"/>
        <dbReference type="EC" id="2.5.1.21"/>
    </reaction>
</comment>
<dbReference type="UniPathway" id="UPA00767">
    <property type="reaction ID" value="UER00751"/>
</dbReference>
<dbReference type="CDD" id="cd00683">
    <property type="entry name" value="Trans_IPPS_HH"/>
    <property type="match status" value="1"/>
</dbReference>
<keyword evidence="7 15" id="KW-0812">Transmembrane</keyword>
<keyword evidence="10" id="KW-0756">Sterol biosynthesis</keyword>
<dbReference type="Pfam" id="PF00494">
    <property type="entry name" value="SQS_PSY"/>
    <property type="match status" value="1"/>
</dbReference>
<comment type="function">
    <text evidence="15">Catalyzes the condensation of 2 farnesyl pyrophosphate (FPP) moieties to form squalene.</text>
</comment>
<dbReference type="InterPro" id="IPR033904">
    <property type="entry name" value="Trans_IPPS_HH"/>
</dbReference>
<gene>
    <name evidence="16" type="ORF">TD95_000437</name>
</gene>
<keyword evidence="5" id="KW-0444">Lipid biosynthesis</keyword>
<dbReference type="SUPFAM" id="SSF48576">
    <property type="entry name" value="Terpenoid synthases"/>
    <property type="match status" value="1"/>
</dbReference>
<evidence type="ECO:0000313" key="17">
    <source>
        <dbReference type="Proteomes" id="UP000033483"/>
    </source>
</evidence>
<proteinExistence type="inferred from homology"/>
<dbReference type="EMBL" id="LAEV01000658">
    <property type="protein sequence ID" value="KKA29826.1"/>
    <property type="molecule type" value="Genomic_DNA"/>
</dbReference>
<dbReference type="NCBIfam" id="TIGR01559">
    <property type="entry name" value="squal_synth"/>
    <property type="match status" value="1"/>
</dbReference>
<dbReference type="AlphaFoldDB" id="A0A0F4ZI83"/>
<dbReference type="InterPro" id="IPR002060">
    <property type="entry name" value="Squ/phyt_synthse"/>
</dbReference>
<evidence type="ECO:0000256" key="3">
    <source>
        <dbReference type="ARBA" id="ARBA00006251"/>
    </source>
</evidence>
<dbReference type="OrthoDB" id="431150at2759"/>
<keyword evidence="8" id="KW-0752">Steroid biosynthesis</keyword>